<keyword evidence="1 4" id="KW-0489">Methyltransferase</keyword>
<evidence type="ECO:0000256" key="1">
    <source>
        <dbReference type="ARBA" id="ARBA00022603"/>
    </source>
</evidence>
<dbReference type="RefSeq" id="WP_186895356.1">
    <property type="nucleotide sequence ID" value="NZ_WJBE01000024.1"/>
</dbReference>
<dbReference type="InterPro" id="IPR029063">
    <property type="entry name" value="SAM-dependent_MTases_sf"/>
</dbReference>
<keyword evidence="3" id="KW-0949">S-adenosyl-L-methionine</keyword>
<evidence type="ECO:0000256" key="3">
    <source>
        <dbReference type="ARBA" id="ARBA00022691"/>
    </source>
</evidence>
<keyword evidence="2" id="KW-0808">Transferase</keyword>
<dbReference type="EMBL" id="WJBE01000024">
    <property type="protein sequence ID" value="MBC3901288.1"/>
    <property type="molecule type" value="Genomic_DNA"/>
</dbReference>
<protein>
    <submittedName>
        <fullName evidence="4">DNA adenine methylase</fullName>
    </submittedName>
</protein>
<comment type="caution">
    <text evidence="4">The sequence shown here is derived from an EMBL/GenBank/DDBJ whole genome shotgun (WGS) entry which is preliminary data.</text>
</comment>
<organism evidence="4 5">
    <name type="scientific">Acetobacterium malicum</name>
    <dbReference type="NCBI Taxonomy" id="52692"/>
    <lineage>
        <taxon>Bacteria</taxon>
        <taxon>Bacillati</taxon>
        <taxon>Bacillota</taxon>
        <taxon>Clostridia</taxon>
        <taxon>Eubacteriales</taxon>
        <taxon>Eubacteriaceae</taxon>
        <taxon>Acetobacterium</taxon>
    </lineage>
</organism>
<dbReference type="GO" id="GO:0032259">
    <property type="term" value="P:methylation"/>
    <property type="evidence" value="ECO:0007669"/>
    <property type="project" value="UniProtKB-KW"/>
</dbReference>
<name>A0ABR6Z1H9_9FIRM</name>
<keyword evidence="5" id="KW-1185">Reference proteome</keyword>
<dbReference type="InterPro" id="IPR012263">
    <property type="entry name" value="M_m6A_EcoRV"/>
</dbReference>
<evidence type="ECO:0000256" key="2">
    <source>
        <dbReference type="ARBA" id="ARBA00022679"/>
    </source>
</evidence>
<evidence type="ECO:0000313" key="5">
    <source>
        <dbReference type="Proteomes" id="UP000622405"/>
    </source>
</evidence>
<dbReference type="PANTHER" id="PTHR30481">
    <property type="entry name" value="DNA ADENINE METHYLASE"/>
    <property type="match status" value="1"/>
</dbReference>
<dbReference type="Pfam" id="PF02086">
    <property type="entry name" value="MethyltransfD12"/>
    <property type="match status" value="1"/>
</dbReference>
<dbReference type="PANTHER" id="PTHR30481:SF4">
    <property type="entry name" value="SITE-SPECIFIC DNA-METHYLTRANSFERASE (ADENINE-SPECIFIC)"/>
    <property type="match status" value="1"/>
</dbReference>
<proteinExistence type="predicted"/>
<reference evidence="4 5" key="1">
    <citation type="journal article" date="2020" name="mSystems">
        <title>Defining Genomic and Predicted Metabolic Features of the Acetobacterium Genus.</title>
        <authorList>
            <person name="Ross D.E."/>
            <person name="Marshall C.W."/>
            <person name="Gulliver D."/>
            <person name="May H.D."/>
            <person name="Norman R.S."/>
        </authorList>
    </citation>
    <scope>NUCLEOTIDE SEQUENCE [LARGE SCALE GENOMIC DNA]</scope>
    <source>
        <strain evidence="4 5">DSM 4132</strain>
    </source>
</reference>
<dbReference type="InterPro" id="IPR012327">
    <property type="entry name" value="MeTrfase_D12"/>
</dbReference>
<dbReference type="Gene3D" id="3.40.50.150">
    <property type="entry name" value="Vaccinia Virus protein VP39"/>
    <property type="match status" value="2"/>
</dbReference>
<sequence length="267" mass="31407">MNQIIKYPGAKWGMAKWIIDFFPEHHSYIEPFFGSGGVFFTKDPSNIETINDLDGEVVNLFECIRTDPERLATEIYLTPYARDVYEEAHKKRGTGNKFERAKYFYVKLNMGYGSRTTGEKNGWKIDIQGRQRAYAVKQWNALPELIMMAAERLKGVQIENRPAEELIQRFNFENVLIYADPPYVLETRYGKQYRCEMDKKQHVNLLEVLKDHKGPVILSGYETKMYSDILKGWHQEFKDSYTQTMKKKTEVLYMNFEPTKQLSMCKL</sequence>
<dbReference type="GO" id="GO:0008168">
    <property type="term" value="F:methyltransferase activity"/>
    <property type="evidence" value="ECO:0007669"/>
    <property type="project" value="UniProtKB-KW"/>
</dbReference>
<dbReference type="Proteomes" id="UP000622405">
    <property type="component" value="Unassembled WGS sequence"/>
</dbReference>
<dbReference type="SUPFAM" id="SSF53335">
    <property type="entry name" value="S-adenosyl-L-methionine-dependent methyltransferases"/>
    <property type="match status" value="1"/>
</dbReference>
<evidence type="ECO:0000313" key="4">
    <source>
        <dbReference type="EMBL" id="MBC3901288.1"/>
    </source>
</evidence>
<gene>
    <name evidence="4" type="ORF">GH811_16885</name>
</gene>
<accession>A0ABR6Z1H9</accession>
<dbReference type="PRINTS" id="PR00505">
    <property type="entry name" value="D12N6MTFRASE"/>
</dbReference>
<dbReference type="PIRSF" id="PIRSF000398">
    <property type="entry name" value="M_m6A_EcoRV"/>
    <property type="match status" value="1"/>
</dbReference>